<sequence>MRSPIYAALLCVCMFLFAAYASAELQIEARQASSSTASTTSGSSTASGSSSSTGPTGSGYPPGVGSGSSGSGDTGGDQSQTNAASAFGEVDEDAGLQERGWDPVMLNTKRNTLWLHESGKRVKCLQRMQQPV</sequence>
<organism evidence="1 2">
    <name type="scientific">Zalaria obscura</name>
    <dbReference type="NCBI Taxonomy" id="2024903"/>
    <lineage>
        <taxon>Eukaryota</taxon>
        <taxon>Fungi</taxon>
        <taxon>Dikarya</taxon>
        <taxon>Ascomycota</taxon>
        <taxon>Pezizomycotina</taxon>
        <taxon>Dothideomycetes</taxon>
        <taxon>Dothideomycetidae</taxon>
        <taxon>Dothideales</taxon>
        <taxon>Zalariaceae</taxon>
        <taxon>Zalaria</taxon>
    </lineage>
</organism>
<evidence type="ECO:0000313" key="2">
    <source>
        <dbReference type="Proteomes" id="UP001320706"/>
    </source>
</evidence>
<gene>
    <name evidence="1" type="ORF">M8818_006670</name>
</gene>
<reference evidence="1" key="1">
    <citation type="submission" date="2024-02" db="EMBL/GenBank/DDBJ databases">
        <title>Metagenome Assembled Genome of Zalaria obscura JY119.</title>
        <authorList>
            <person name="Vighnesh L."/>
            <person name="Jagadeeshwari U."/>
            <person name="Venkata Ramana C."/>
            <person name="Sasikala C."/>
        </authorList>
    </citation>
    <scope>NUCLEOTIDE SEQUENCE</scope>
    <source>
        <strain evidence="1">JY119</strain>
    </source>
</reference>
<accession>A0ACC3S907</accession>
<dbReference type="EMBL" id="JAMKPW020000041">
    <property type="protein sequence ID" value="KAK8196505.1"/>
    <property type="molecule type" value="Genomic_DNA"/>
</dbReference>
<dbReference type="Proteomes" id="UP001320706">
    <property type="component" value="Unassembled WGS sequence"/>
</dbReference>
<name>A0ACC3S907_9PEZI</name>
<evidence type="ECO:0000313" key="1">
    <source>
        <dbReference type="EMBL" id="KAK8196505.1"/>
    </source>
</evidence>
<keyword evidence="2" id="KW-1185">Reference proteome</keyword>
<comment type="caution">
    <text evidence="1">The sequence shown here is derived from an EMBL/GenBank/DDBJ whole genome shotgun (WGS) entry which is preliminary data.</text>
</comment>
<protein>
    <submittedName>
        <fullName evidence="1">Uncharacterized protein</fullName>
    </submittedName>
</protein>
<proteinExistence type="predicted"/>